<reference evidence="2 3" key="1">
    <citation type="submission" date="2019-03" db="EMBL/GenBank/DDBJ databases">
        <title>Genomic Encyclopedia of Type Strains, Phase IV (KMG-IV): sequencing the most valuable type-strain genomes for metagenomic binning, comparative biology and taxonomic classification.</title>
        <authorList>
            <person name="Goeker M."/>
        </authorList>
    </citation>
    <scope>NUCLEOTIDE SEQUENCE [LARGE SCALE GENOMIC DNA]</scope>
    <source>
        <strain evidence="2 3">DSM 100556</strain>
    </source>
</reference>
<gene>
    <name evidence="2" type="ORF">EDD76_10445</name>
</gene>
<evidence type="ECO:0000256" key="1">
    <source>
        <dbReference type="SAM" id="Phobius"/>
    </source>
</evidence>
<keyword evidence="1" id="KW-0472">Membrane</keyword>
<accession>A0A4R1R1U1</accession>
<organism evidence="2 3">
    <name type="scientific">Kineothrix alysoides</name>
    <dbReference type="NCBI Taxonomy" id="1469948"/>
    <lineage>
        <taxon>Bacteria</taxon>
        <taxon>Bacillati</taxon>
        <taxon>Bacillota</taxon>
        <taxon>Clostridia</taxon>
        <taxon>Lachnospirales</taxon>
        <taxon>Lachnospiraceae</taxon>
        <taxon>Kineothrix</taxon>
    </lineage>
</organism>
<feature type="transmembrane region" description="Helical" evidence="1">
    <location>
        <begin position="27"/>
        <end position="48"/>
    </location>
</feature>
<dbReference type="Pfam" id="PF19554">
    <property type="entry name" value="DUF6077"/>
    <property type="match status" value="1"/>
</dbReference>
<dbReference type="STRING" id="1469948.GCA_000732725_03818"/>
<dbReference type="AlphaFoldDB" id="A0A4R1R1U1"/>
<feature type="transmembrane region" description="Helical" evidence="1">
    <location>
        <begin position="327"/>
        <end position="360"/>
    </location>
</feature>
<keyword evidence="1" id="KW-1133">Transmembrane helix</keyword>
<feature type="transmembrane region" description="Helical" evidence="1">
    <location>
        <begin position="289"/>
        <end position="306"/>
    </location>
</feature>
<feature type="transmembrane region" description="Helical" evidence="1">
    <location>
        <begin position="254"/>
        <end position="274"/>
    </location>
</feature>
<feature type="transmembrane region" description="Helical" evidence="1">
    <location>
        <begin position="372"/>
        <end position="392"/>
    </location>
</feature>
<feature type="transmembrane region" description="Helical" evidence="1">
    <location>
        <begin position="221"/>
        <end position="242"/>
    </location>
</feature>
<proteinExistence type="predicted"/>
<protein>
    <submittedName>
        <fullName evidence="2">Uncharacterized protein</fullName>
    </submittedName>
</protein>
<evidence type="ECO:0000313" key="3">
    <source>
        <dbReference type="Proteomes" id="UP000295718"/>
    </source>
</evidence>
<evidence type="ECO:0000313" key="2">
    <source>
        <dbReference type="EMBL" id="TCL59309.1"/>
    </source>
</evidence>
<name>A0A4R1R1U1_9FIRM</name>
<keyword evidence="3" id="KW-1185">Reference proteome</keyword>
<keyword evidence="1" id="KW-0812">Transmembrane</keyword>
<sequence>MRIGLNLQIATCNLGIKNSETEQTVMIVVKILGIILWMFVLPFCIGLIPLRWIPKEKKNIGVVFIAGYVIMLPMCWLVTVPAILLVKYSSFLVMVRIFTVGMAIAAAAGVALSAWAVRKKQWVSLKPVFRWTDVSIEEKIEWILFLALIAFQLYKAFTLTSFDGDDAEYVAQSLVTQQSNTMYLIKPYTGGTTSLDIRHSLAVLPIWIAYVGRMTGIHTTILAHSVIPFVFIPLTYVVYFEIGKQLLRKKKELLPAFMVFMALLQIFGNVSIYTNETFFLTRTWQGKSLAANFVLPLIVCLLLWIFDKENEHKTRKEGRLEEKENTFGLWLLLWLANMTAGVCTSMVVFLGAVMIAVIAFWMMIAERKFSVLIKAGIVCIPNVAYMILYLLLHI</sequence>
<feature type="transmembrane region" description="Helical" evidence="1">
    <location>
        <begin position="140"/>
        <end position="157"/>
    </location>
</feature>
<feature type="transmembrane region" description="Helical" evidence="1">
    <location>
        <begin position="60"/>
        <end position="85"/>
    </location>
</feature>
<comment type="caution">
    <text evidence="2">The sequence shown here is derived from an EMBL/GenBank/DDBJ whole genome shotgun (WGS) entry which is preliminary data.</text>
</comment>
<dbReference type="EMBL" id="SLUO01000004">
    <property type="protein sequence ID" value="TCL59309.1"/>
    <property type="molecule type" value="Genomic_DNA"/>
</dbReference>
<dbReference type="InterPro" id="IPR045723">
    <property type="entry name" value="DUF6077"/>
</dbReference>
<dbReference type="Proteomes" id="UP000295718">
    <property type="component" value="Unassembled WGS sequence"/>
</dbReference>
<feature type="transmembrane region" description="Helical" evidence="1">
    <location>
        <begin position="91"/>
        <end position="117"/>
    </location>
</feature>